<sequence length="112" mass="13263">MLPRVERCTERRHGLSLWLHLASSLIHPWRRSNKRMLVPLRVSNNKDAATGSTRHLQPEQESEADHHEICYFHMFIFAQAVLEWREGWIIRLLRGALYGVLYVLNSSERLLF</sequence>
<evidence type="ECO:0000313" key="1">
    <source>
        <dbReference type="EMBL" id="KAH6650001.1"/>
    </source>
</evidence>
<evidence type="ECO:0000313" key="2">
    <source>
        <dbReference type="Proteomes" id="UP000724584"/>
    </source>
</evidence>
<organism evidence="1 2">
    <name type="scientific">Chaetomium tenue</name>
    <dbReference type="NCBI Taxonomy" id="1854479"/>
    <lineage>
        <taxon>Eukaryota</taxon>
        <taxon>Fungi</taxon>
        <taxon>Dikarya</taxon>
        <taxon>Ascomycota</taxon>
        <taxon>Pezizomycotina</taxon>
        <taxon>Sordariomycetes</taxon>
        <taxon>Sordariomycetidae</taxon>
        <taxon>Sordariales</taxon>
        <taxon>Chaetomiaceae</taxon>
        <taxon>Chaetomium</taxon>
    </lineage>
</organism>
<gene>
    <name evidence="1" type="ORF">F5144DRAFT_555008</name>
</gene>
<keyword evidence="2" id="KW-1185">Reference proteome</keyword>
<reference evidence="1 2" key="1">
    <citation type="journal article" date="2021" name="Nat. Commun.">
        <title>Genetic determinants of endophytism in the Arabidopsis root mycobiome.</title>
        <authorList>
            <person name="Mesny F."/>
            <person name="Miyauchi S."/>
            <person name="Thiergart T."/>
            <person name="Pickel B."/>
            <person name="Atanasova L."/>
            <person name="Karlsson M."/>
            <person name="Huettel B."/>
            <person name="Barry K.W."/>
            <person name="Haridas S."/>
            <person name="Chen C."/>
            <person name="Bauer D."/>
            <person name="Andreopoulos W."/>
            <person name="Pangilinan J."/>
            <person name="LaButti K."/>
            <person name="Riley R."/>
            <person name="Lipzen A."/>
            <person name="Clum A."/>
            <person name="Drula E."/>
            <person name="Henrissat B."/>
            <person name="Kohler A."/>
            <person name="Grigoriev I.V."/>
            <person name="Martin F.M."/>
            <person name="Hacquard S."/>
        </authorList>
    </citation>
    <scope>NUCLEOTIDE SEQUENCE [LARGE SCALE GENOMIC DNA]</scope>
    <source>
        <strain evidence="1 2">MPI-SDFR-AT-0079</strain>
    </source>
</reference>
<comment type="caution">
    <text evidence="1">The sequence shown here is derived from an EMBL/GenBank/DDBJ whole genome shotgun (WGS) entry which is preliminary data.</text>
</comment>
<dbReference type="EMBL" id="JAGIZQ010000001">
    <property type="protein sequence ID" value="KAH6650001.1"/>
    <property type="molecule type" value="Genomic_DNA"/>
</dbReference>
<protein>
    <submittedName>
        <fullName evidence="1">Uncharacterized protein</fullName>
    </submittedName>
</protein>
<proteinExistence type="predicted"/>
<name>A0ACB7PLP8_9PEZI</name>
<dbReference type="Proteomes" id="UP000724584">
    <property type="component" value="Unassembled WGS sequence"/>
</dbReference>
<accession>A0ACB7PLP8</accession>